<dbReference type="Pfam" id="PF02606">
    <property type="entry name" value="LpxK"/>
    <property type="match status" value="1"/>
</dbReference>
<keyword evidence="9 13" id="KW-0418">Kinase</keyword>
<sequence length="342" mass="36532">MVSEAPPFWWEARGLQSALLAPFSWVYGRVARRIMDKRVRKAVPVPVICIGNFTVGGSGKTPTALALGAAAIAHGYKPGFLSRGYGGGVRHAKVVDVAHDTARLVGDEPMLLAATALTVVSANRIEGAELLVREGADLILMDDGFQSARLVFDQALLVVDARRGVGNGCVFPAGPVRAPVIDQVRHSDGLVVIGEGGGADPMIRLAARAAKPIHLARVVPREPARLRDRNCLAFAAIGDPEKFFATLEEAGIRLAQRRSYPDHHHFTGDEIEDLLTQAELYGLDLVTTSKDHVRLLSGHGRALELAEKSAVLDIELAFDSPDVPGAIIDAAIAAFKRRQSGA</sequence>
<evidence type="ECO:0000256" key="6">
    <source>
        <dbReference type="ARBA" id="ARBA00022556"/>
    </source>
</evidence>
<dbReference type="GO" id="GO:0009029">
    <property type="term" value="F:lipid-A 4'-kinase activity"/>
    <property type="evidence" value="ECO:0007669"/>
    <property type="project" value="UniProtKB-UniRule"/>
</dbReference>
<accession>A0A1C1YUA3</accession>
<dbReference type="GO" id="GO:0009244">
    <property type="term" value="P:lipopolysaccharide core region biosynthetic process"/>
    <property type="evidence" value="ECO:0007669"/>
    <property type="project" value="TreeGrafter"/>
</dbReference>
<evidence type="ECO:0000256" key="12">
    <source>
        <dbReference type="ARBA" id="ARBA00029757"/>
    </source>
</evidence>
<keyword evidence="6 13" id="KW-0441">Lipid A biosynthesis</keyword>
<evidence type="ECO:0000256" key="5">
    <source>
        <dbReference type="ARBA" id="ARBA00022516"/>
    </source>
</evidence>
<dbReference type="STRING" id="1480615.AWJ14_08245"/>
<comment type="caution">
    <text evidence="14">The sequence shown here is derived from an EMBL/GenBank/DDBJ whole genome shotgun (WGS) entry which is preliminary data.</text>
</comment>
<evidence type="ECO:0000256" key="13">
    <source>
        <dbReference type="HAMAP-Rule" id="MF_00409"/>
    </source>
</evidence>
<dbReference type="Proteomes" id="UP000094795">
    <property type="component" value="Unassembled WGS sequence"/>
</dbReference>
<dbReference type="RefSeq" id="WP_066180461.1">
    <property type="nucleotide sequence ID" value="NZ_LQZT01000023.1"/>
</dbReference>
<evidence type="ECO:0000256" key="1">
    <source>
        <dbReference type="ARBA" id="ARBA00002274"/>
    </source>
</evidence>
<keyword evidence="8 13" id="KW-0547">Nucleotide-binding</keyword>
<dbReference type="NCBIfam" id="TIGR00682">
    <property type="entry name" value="lpxK"/>
    <property type="match status" value="1"/>
</dbReference>
<dbReference type="PANTHER" id="PTHR42724">
    <property type="entry name" value="TETRAACYLDISACCHARIDE 4'-KINASE"/>
    <property type="match status" value="1"/>
</dbReference>
<evidence type="ECO:0000256" key="10">
    <source>
        <dbReference type="ARBA" id="ARBA00022840"/>
    </source>
</evidence>
<comment type="catalytic activity">
    <reaction evidence="13">
        <text>a lipid A disaccharide + ATP = a lipid IVA + ADP + H(+)</text>
        <dbReference type="Rhea" id="RHEA:67840"/>
        <dbReference type="ChEBI" id="CHEBI:15378"/>
        <dbReference type="ChEBI" id="CHEBI:30616"/>
        <dbReference type="ChEBI" id="CHEBI:176343"/>
        <dbReference type="ChEBI" id="CHEBI:176425"/>
        <dbReference type="ChEBI" id="CHEBI:456216"/>
        <dbReference type="EC" id="2.7.1.130"/>
    </reaction>
</comment>
<organism evidence="14 15">
    <name type="scientific">Hoeflea olei</name>
    <dbReference type="NCBI Taxonomy" id="1480615"/>
    <lineage>
        <taxon>Bacteria</taxon>
        <taxon>Pseudomonadati</taxon>
        <taxon>Pseudomonadota</taxon>
        <taxon>Alphaproteobacteria</taxon>
        <taxon>Hyphomicrobiales</taxon>
        <taxon>Rhizobiaceae</taxon>
        <taxon>Hoeflea</taxon>
    </lineage>
</organism>
<evidence type="ECO:0000256" key="8">
    <source>
        <dbReference type="ARBA" id="ARBA00022741"/>
    </source>
</evidence>
<keyword evidence="11 13" id="KW-0443">Lipid metabolism</keyword>
<dbReference type="SUPFAM" id="SSF52540">
    <property type="entry name" value="P-loop containing nucleoside triphosphate hydrolases"/>
    <property type="match status" value="1"/>
</dbReference>
<dbReference type="UniPathway" id="UPA00359">
    <property type="reaction ID" value="UER00482"/>
</dbReference>
<dbReference type="AlphaFoldDB" id="A0A1C1YUA3"/>
<protein>
    <recommendedName>
        <fullName evidence="4 13">Tetraacyldisaccharide 4'-kinase</fullName>
        <ecNumber evidence="3 13">2.7.1.130</ecNumber>
    </recommendedName>
    <alternativeName>
        <fullName evidence="12 13">Lipid A 4'-kinase</fullName>
    </alternativeName>
</protein>
<comment type="function">
    <text evidence="1 13">Transfers the gamma-phosphate of ATP to the 4'-position of a tetraacyldisaccharide 1-phosphate intermediate (termed DS-1-P) to form tetraacyldisaccharide 1,4'-bis-phosphate (lipid IVA).</text>
</comment>
<comment type="similarity">
    <text evidence="13">Belongs to the LpxK family.</text>
</comment>
<dbReference type="InterPro" id="IPR027417">
    <property type="entry name" value="P-loop_NTPase"/>
</dbReference>
<keyword evidence="5 13" id="KW-0444">Lipid biosynthesis</keyword>
<dbReference type="GO" id="GO:0005886">
    <property type="term" value="C:plasma membrane"/>
    <property type="evidence" value="ECO:0007669"/>
    <property type="project" value="TreeGrafter"/>
</dbReference>
<evidence type="ECO:0000256" key="3">
    <source>
        <dbReference type="ARBA" id="ARBA00012071"/>
    </source>
</evidence>
<name>A0A1C1YUA3_9HYPH</name>
<dbReference type="EC" id="2.7.1.130" evidence="3 13"/>
<keyword evidence="10 13" id="KW-0067">ATP-binding</keyword>
<dbReference type="PANTHER" id="PTHR42724:SF1">
    <property type="entry name" value="TETRAACYLDISACCHARIDE 4'-KINASE, MITOCHONDRIAL-RELATED"/>
    <property type="match status" value="1"/>
</dbReference>
<evidence type="ECO:0000313" key="15">
    <source>
        <dbReference type="Proteomes" id="UP000094795"/>
    </source>
</evidence>
<evidence type="ECO:0000313" key="14">
    <source>
        <dbReference type="EMBL" id="OCW57121.1"/>
    </source>
</evidence>
<reference evidence="14 15" key="1">
    <citation type="submission" date="2015-12" db="EMBL/GenBank/DDBJ databases">
        <authorList>
            <person name="Shamseldin A."/>
            <person name="Moawad H."/>
            <person name="Abd El-Rahim W.M."/>
            <person name="Sadowsky M.J."/>
        </authorList>
    </citation>
    <scope>NUCLEOTIDE SEQUENCE [LARGE SCALE GENOMIC DNA]</scope>
    <source>
        <strain evidence="14 15">JC234</strain>
    </source>
</reference>
<dbReference type="EMBL" id="LQZT01000023">
    <property type="protein sequence ID" value="OCW57121.1"/>
    <property type="molecule type" value="Genomic_DNA"/>
</dbReference>
<keyword evidence="7 13" id="KW-0808">Transferase</keyword>
<dbReference type="GO" id="GO:0005524">
    <property type="term" value="F:ATP binding"/>
    <property type="evidence" value="ECO:0007669"/>
    <property type="project" value="UniProtKB-UniRule"/>
</dbReference>
<dbReference type="GO" id="GO:0009245">
    <property type="term" value="P:lipid A biosynthetic process"/>
    <property type="evidence" value="ECO:0007669"/>
    <property type="project" value="UniProtKB-UniRule"/>
</dbReference>
<dbReference type="OrthoDB" id="9766423at2"/>
<comment type="pathway">
    <text evidence="2 13">Glycolipid biosynthesis; lipid IV(A) biosynthesis; lipid IV(A) from (3R)-3-hydroxytetradecanoyl-[acyl-carrier-protein] and UDP-N-acetyl-alpha-D-glucosamine: step 6/6.</text>
</comment>
<feature type="binding site" evidence="13">
    <location>
        <begin position="54"/>
        <end position="61"/>
    </location>
    <ligand>
        <name>ATP</name>
        <dbReference type="ChEBI" id="CHEBI:30616"/>
    </ligand>
</feature>
<evidence type="ECO:0000256" key="9">
    <source>
        <dbReference type="ARBA" id="ARBA00022777"/>
    </source>
</evidence>
<evidence type="ECO:0000256" key="7">
    <source>
        <dbReference type="ARBA" id="ARBA00022679"/>
    </source>
</evidence>
<dbReference type="HAMAP" id="MF_00409">
    <property type="entry name" value="LpxK"/>
    <property type="match status" value="1"/>
</dbReference>
<evidence type="ECO:0000256" key="2">
    <source>
        <dbReference type="ARBA" id="ARBA00004870"/>
    </source>
</evidence>
<proteinExistence type="inferred from homology"/>
<evidence type="ECO:0000256" key="4">
    <source>
        <dbReference type="ARBA" id="ARBA00016436"/>
    </source>
</evidence>
<evidence type="ECO:0000256" key="11">
    <source>
        <dbReference type="ARBA" id="ARBA00023098"/>
    </source>
</evidence>
<gene>
    <name evidence="13" type="primary">lpxK</name>
    <name evidence="14" type="ORF">AWJ14_08245</name>
</gene>
<dbReference type="InterPro" id="IPR003758">
    <property type="entry name" value="LpxK"/>
</dbReference>
<keyword evidence="15" id="KW-1185">Reference proteome</keyword>